<organism evidence="1">
    <name type="scientific">Arundo donax</name>
    <name type="common">Giant reed</name>
    <name type="synonym">Donax arundinaceus</name>
    <dbReference type="NCBI Taxonomy" id="35708"/>
    <lineage>
        <taxon>Eukaryota</taxon>
        <taxon>Viridiplantae</taxon>
        <taxon>Streptophyta</taxon>
        <taxon>Embryophyta</taxon>
        <taxon>Tracheophyta</taxon>
        <taxon>Spermatophyta</taxon>
        <taxon>Magnoliopsida</taxon>
        <taxon>Liliopsida</taxon>
        <taxon>Poales</taxon>
        <taxon>Poaceae</taxon>
        <taxon>PACMAD clade</taxon>
        <taxon>Arundinoideae</taxon>
        <taxon>Arundineae</taxon>
        <taxon>Arundo</taxon>
    </lineage>
</organism>
<dbReference type="AlphaFoldDB" id="A0A0A8ZPA0"/>
<name>A0A0A8ZPA0_ARUDO</name>
<evidence type="ECO:0000313" key="1">
    <source>
        <dbReference type="EMBL" id="JAD36647.1"/>
    </source>
</evidence>
<protein>
    <submittedName>
        <fullName evidence="1">Uncharacterized protein</fullName>
    </submittedName>
</protein>
<reference evidence="1" key="2">
    <citation type="journal article" date="2015" name="Data Brief">
        <title>Shoot transcriptome of the giant reed, Arundo donax.</title>
        <authorList>
            <person name="Barrero R.A."/>
            <person name="Guerrero F.D."/>
            <person name="Moolhuijzen P."/>
            <person name="Goolsby J.A."/>
            <person name="Tidwell J."/>
            <person name="Bellgard S.E."/>
            <person name="Bellgard M.I."/>
        </authorList>
    </citation>
    <scope>NUCLEOTIDE SEQUENCE</scope>
    <source>
        <tissue evidence="1">Shoot tissue taken approximately 20 cm above the soil surface</tissue>
    </source>
</reference>
<proteinExistence type="predicted"/>
<sequence>MAGEGLPWSCSPGIEGQCLKPWAILALHFFFSFVETKTLHINNLFNFFSKHVVETLIRARLIIEPIFRLQNCHDSKRAAKIIQQSNFASLL</sequence>
<accession>A0A0A8ZPA0</accession>
<reference evidence="1" key="1">
    <citation type="submission" date="2014-09" db="EMBL/GenBank/DDBJ databases">
        <authorList>
            <person name="Magalhaes I.L.F."/>
            <person name="Oliveira U."/>
            <person name="Santos F.R."/>
            <person name="Vidigal T.H.D.A."/>
            <person name="Brescovit A.D."/>
            <person name="Santos A.J."/>
        </authorList>
    </citation>
    <scope>NUCLEOTIDE SEQUENCE</scope>
    <source>
        <tissue evidence="1">Shoot tissue taken approximately 20 cm above the soil surface</tissue>
    </source>
</reference>
<dbReference type="EMBL" id="GBRH01261248">
    <property type="protein sequence ID" value="JAD36647.1"/>
    <property type="molecule type" value="Transcribed_RNA"/>
</dbReference>